<dbReference type="OrthoDB" id="8441067at2"/>
<feature type="domain" description="ATP-grasp" evidence="5">
    <location>
        <begin position="76"/>
        <end position="322"/>
    </location>
</feature>
<evidence type="ECO:0000259" key="5">
    <source>
        <dbReference type="PROSITE" id="PS50975"/>
    </source>
</evidence>
<dbReference type="PANTHER" id="PTHR43585:SF2">
    <property type="entry name" value="ATP-GRASP ENZYME FSQD"/>
    <property type="match status" value="1"/>
</dbReference>
<dbReference type="RefSeq" id="WP_040273698.1">
    <property type="nucleotide sequence ID" value="NZ_JROO01000026.1"/>
</dbReference>
<dbReference type="SUPFAM" id="SSF56059">
    <property type="entry name" value="Glutathione synthetase ATP-binding domain-like"/>
    <property type="match status" value="1"/>
</dbReference>
<dbReference type="InterPro" id="IPR052032">
    <property type="entry name" value="ATP-dep_AA_Ligase"/>
</dbReference>
<dbReference type="GO" id="GO:0005524">
    <property type="term" value="F:ATP binding"/>
    <property type="evidence" value="ECO:0007669"/>
    <property type="project" value="UniProtKB-UniRule"/>
</dbReference>
<name>A0A0C2G531_9ACTN</name>
<evidence type="ECO:0000256" key="2">
    <source>
        <dbReference type="ARBA" id="ARBA00022741"/>
    </source>
</evidence>
<dbReference type="GO" id="GO:0016874">
    <property type="term" value="F:ligase activity"/>
    <property type="evidence" value="ECO:0007669"/>
    <property type="project" value="UniProtKB-KW"/>
</dbReference>
<accession>A0A0C2G531</accession>
<dbReference type="Pfam" id="PF13535">
    <property type="entry name" value="ATP-grasp_4"/>
    <property type="match status" value="1"/>
</dbReference>
<dbReference type="AlphaFoldDB" id="A0A0C2G531"/>
<evidence type="ECO:0000313" key="7">
    <source>
        <dbReference type="Proteomes" id="UP000031675"/>
    </source>
</evidence>
<dbReference type="InterPro" id="IPR011761">
    <property type="entry name" value="ATP-grasp"/>
</dbReference>
<keyword evidence="7" id="KW-1185">Reference proteome</keyword>
<dbReference type="PANTHER" id="PTHR43585">
    <property type="entry name" value="FUMIPYRROLE BIOSYNTHESIS PROTEIN C"/>
    <property type="match status" value="1"/>
</dbReference>
<reference evidence="7" key="1">
    <citation type="journal article" date="2015" name="Chem. Biol.">
        <title>Structure, bioactivity, and resistance mechanism of streptomonomicin, an unusual lasso Peptide from an understudied halophilic actinomycete.</title>
        <authorList>
            <person name="Metelev M."/>
            <person name="Tietz J.I."/>
            <person name="Melby J.O."/>
            <person name="Blair P.M."/>
            <person name="Zhu L."/>
            <person name="Livnat I."/>
            <person name="Severinov K."/>
            <person name="Mitchell D.A."/>
        </authorList>
    </citation>
    <scope>NUCLEOTIDE SEQUENCE [LARGE SCALE GENOMIC DNA]</scope>
    <source>
        <strain evidence="7">YIM 90003</strain>
    </source>
</reference>
<proteinExistence type="predicted"/>
<evidence type="ECO:0000256" key="4">
    <source>
        <dbReference type="PROSITE-ProRule" id="PRU00409"/>
    </source>
</evidence>
<evidence type="ECO:0000313" key="6">
    <source>
        <dbReference type="EMBL" id="KIH98378.1"/>
    </source>
</evidence>
<gene>
    <name evidence="6" type="ORF">LP52_13120</name>
</gene>
<organism evidence="6 7">
    <name type="scientific">Streptomonospora alba</name>
    <dbReference type="NCBI Taxonomy" id="183763"/>
    <lineage>
        <taxon>Bacteria</taxon>
        <taxon>Bacillati</taxon>
        <taxon>Actinomycetota</taxon>
        <taxon>Actinomycetes</taxon>
        <taxon>Streptosporangiales</taxon>
        <taxon>Nocardiopsidaceae</taxon>
        <taxon>Streptomonospora</taxon>
    </lineage>
</organism>
<dbReference type="Proteomes" id="UP000031675">
    <property type="component" value="Unassembled WGS sequence"/>
</dbReference>
<sequence length="421" mass="46958">MSQNVFVLGMDEQNRETLDQLPHDVRFHELLSVDRVRKRDDLAAMLDEARAQLDAFEGSVDAIMGYWDFPVSTLVPILCAERGLPAPPLEAVVKCEHKYWSRLEQAEVIDELPAFAEIPFDAEGPPEHLKYPMWLKPVKGFSSELAFRVADDEGFRDALARIREGAGKLGGPFEWVLDQIELPEAVAQAGGTACLAEEAVDGLQLTVEGYVYKGRPHAYGVIDSLNYPGSPSFLRYQYPSELPGHVLERVRDVACRVVTRMGLDDTTFNIEFFWDPDTDTTRLLEVNPRHSQSHAKLMTYVDARPNHSYRLDLALGHEPVLEQGGGESAVAAKWFLRRFADGVVRIAPDDEDVAAMARDIPGTSAEIMVSPGMWLSELPDQDSYSYALAIVYTGAADAESLQRAYELCLARLPFEIEEEPG</sequence>
<evidence type="ECO:0000256" key="3">
    <source>
        <dbReference type="ARBA" id="ARBA00022840"/>
    </source>
</evidence>
<dbReference type="EMBL" id="JROO01000026">
    <property type="protein sequence ID" value="KIH98378.1"/>
    <property type="molecule type" value="Genomic_DNA"/>
</dbReference>
<dbReference type="GO" id="GO:0046872">
    <property type="term" value="F:metal ion binding"/>
    <property type="evidence" value="ECO:0007669"/>
    <property type="project" value="InterPro"/>
</dbReference>
<dbReference type="Gene3D" id="3.30.470.20">
    <property type="entry name" value="ATP-grasp fold, B domain"/>
    <property type="match status" value="1"/>
</dbReference>
<keyword evidence="3 4" id="KW-0067">ATP-binding</keyword>
<keyword evidence="2 4" id="KW-0547">Nucleotide-binding</keyword>
<evidence type="ECO:0000256" key="1">
    <source>
        <dbReference type="ARBA" id="ARBA00022598"/>
    </source>
</evidence>
<dbReference type="PROSITE" id="PS50975">
    <property type="entry name" value="ATP_GRASP"/>
    <property type="match status" value="1"/>
</dbReference>
<dbReference type="STRING" id="183763.LP52_13120"/>
<keyword evidence="1" id="KW-0436">Ligase</keyword>
<comment type="caution">
    <text evidence="6">The sequence shown here is derived from an EMBL/GenBank/DDBJ whole genome shotgun (WGS) entry which is preliminary data.</text>
</comment>
<protein>
    <submittedName>
        <fullName evidence="6">Biotin carboxylase</fullName>
    </submittedName>
</protein>